<gene>
    <name evidence="1" type="ORF">M5K25_010650</name>
</gene>
<keyword evidence="2" id="KW-1185">Reference proteome</keyword>
<comment type="caution">
    <text evidence="1">The sequence shown here is derived from an EMBL/GenBank/DDBJ whole genome shotgun (WGS) entry which is preliminary data.</text>
</comment>
<name>A0ABD0V170_DENTH</name>
<dbReference type="AlphaFoldDB" id="A0ABD0V170"/>
<dbReference type="EMBL" id="JANQDX010000009">
    <property type="protein sequence ID" value="KAL0918631.1"/>
    <property type="molecule type" value="Genomic_DNA"/>
</dbReference>
<evidence type="ECO:0008006" key="3">
    <source>
        <dbReference type="Google" id="ProtNLM"/>
    </source>
</evidence>
<evidence type="ECO:0000313" key="1">
    <source>
        <dbReference type="EMBL" id="KAL0918631.1"/>
    </source>
</evidence>
<sequence length="169" mass="19243">MPLMYELLKCWDDTEDRFIIKGGVLKFTTDEVVILTGLSNTGAEIIWQNKPLGGVLSTEIKSDMAKLSRSTDDSTMIRTFIMFLVSNLFFPLNSHKIPRKLVSIVSSLKEFSSKNWAWTLREFLVNEFNRMAIKFATKKPLGYINDFLPLLLMSAVGSENSRPGLRPIF</sequence>
<protein>
    <recommendedName>
        <fullName evidence="3">Cytochrome P450</fullName>
    </recommendedName>
</protein>
<proteinExistence type="predicted"/>
<organism evidence="1 2">
    <name type="scientific">Dendrobium thyrsiflorum</name>
    <name type="common">Pinecone-like raceme dendrobium</name>
    <name type="synonym">Orchid</name>
    <dbReference type="NCBI Taxonomy" id="117978"/>
    <lineage>
        <taxon>Eukaryota</taxon>
        <taxon>Viridiplantae</taxon>
        <taxon>Streptophyta</taxon>
        <taxon>Embryophyta</taxon>
        <taxon>Tracheophyta</taxon>
        <taxon>Spermatophyta</taxon>
        <taxon>Magnoliopsida</taxon>
        <taxon>Liliopsida</taxon>
        <taxon>Asparagales</taxon>
        <taxon>Orchidaceae</taxon>
        <taxon>Epidendroideae</taxon>
        <taxon>Malaxideae</taxon>
        <taxon>Dendrobiinae</taxon>
        <taxon>Dendrobium</taxon>
    </lineage>
</organism>
<reference evidence="1 2" key="1">
    <citation type="journal article" date="2024" name="Plant Biotechnol. J.">
        <title>Dendrobium thyrsiflorum genome and its molecular insights into genes involved in important horticultural traits.</title>
        <authorList>
            <person name="Chen B."/>
            <person name="Wang J.Y."/>
            <person name="Zheng P.J."/>
            <person name="Li K.L."/>
            <person name="Liang Y.M."/>
            <person name="Chen X.F."/>
            <person name="Zhang C."/>
            <person name="Zhao X."/>
            <person name="He X."/>
            <person name="Zhang G.Q."/>
            <person name="Liu Z.J."/>
            <person name="Xu Q."/>
        </authorList>
    </citation>
    <scope>NUCLEOTIDE SEQUENCE [LARGE SCALE GENOMIC DNA]</scope>
    <source>
        <strain evidence="1">GZMU011</strain>
    </source>
</reference>
<evidence type="ECO:0000313" key="2">
    <source>
        <dbReference type="Proteomes" id="UP001552299"/>
    </source>
</evidence>
<accession>A0ABD0V170</accession>
<dbReference type="Proteomes" id="UP001552299">
    <property type="component" value="Unassembled WGS sequence"/>
</dbReference>